<feature type="region of interest" description="Disordered" evidence="1">
    <location>
        <begin position="111"/>
        <end position="281"/>
    </location>
</feature>
<reference evidence="3 4" key="1">
    <citation type="journal article" date="2016" name="Proc. Natl. Acad. Sci. U.S.A.">
        <title>Comparative genomics of biotechnologically important yeasts.</title>
        <authorList>
            <person name="Riley R."/>
            <person name="Haridas S."/>
            <person name="Wolfe K.H."/>
            <person name="Lopes M.R."/>
            <person name="Hittinger C.T."/>
            <person name="Goeker M."/>
            <person name="Salamov A.A."/>
            <person name="Wisecaver J.H."/>
            <person name="Long T.M."/>
            <person name="Calvey C.H."/>
            <person name="Aerts A.L."/>
            <person name="Barry K.W."/>
            <person name="Choi C."/>
            <person name="Clum A."/>
            <person name="Coughlan A.Y."/>
            <person name="Deshpande S."/>
            <person name="Douglass A.P."/>
            <person name="Hanson S.J."/>
            <person name="Klenk H.-P."/>
            <person name="LaButti K.M."/>
            <person name="Lapidus A."/>
            <person name="Lindquist E.A."/>
            <person name="Lipzen A.M."/>
            <person name="Meier-Kolthoff J.P."/>
            <person name="Ohm R.A."/>
            <person name="Otillar R.P."/>
            <person name="Pangilinan J.L."/>
            <person name="Peng Y."/>
            <person name="Rokas A."/>
            <person name="Rosa C.A."/>
            <person name="Scheuner C."/>
            <person name="Sibirny A.A."/>
            <person name="Slot J.C."/>
            <person name="Stielow J.B."/>
            <person name="Sun H."/>
            <person name="Kurtzman C.P."/>
            <person name="Blackwell M."/>
            <person name="Grigoriev I.V."/>
            <person name="Jeffries T.W."/>
        </authorList>
    </citation>
    <scope>NUCLEOTIDE SEQUENCE [LARGE SCALE GENOMIC DNA]</scope>
    <source>
        <strain evidence="3 4">NRRL Y-11557</strain>
    </source>
</reference>
<name>A0A1E3QIA0_LIPST</name>
<feature type="compositionally biased region" description="Basic and acidic residues" evidence="1">
    <location>
        <begin position="133"/>
        <end position="154"/>
    </location>
</feature>
<accession>A0A1E3QIA0</accession>
<dbReference type="EMBL" id="KV454289">
    <property type="protein sequence ID" value="ODQ76717.1"/>
    <property type="molecule type" value="Genomic_DNA"/>
</dbReference>
<feature type="region of interest" description="Disordered" evidence="1">
    <location>
        <begin position="1"/>
        <end position="20"/>
    </location>
</feature>
<feature type="compositionally biased region" description="Basic and acidic residues" evidence="1">
    <location>
        <begin position="163"/>
        <end position="187"/>
    </location>
</feature>
<feature type="compositionally biased region" description="Basic residues" evidence="1">
    <location>
        <begin position="272"/>
        <end position="281"/>
    </location>
</feature>
<organism evidence="3 4">
    <name type="scientific">Lipomyces starkeyi NRRL Y-11557</name>
    <dbReference type="NCBI Taxonomy" id="675824"/>
    <lineage>
        <taxon>Eukaryota</taxon>
        <taxon>Fungi</taxon>
        <taxon>Dikarya</taxon>
        <taxon>Ascomycota</taxon>
        <taxon>Saccharomycotina</taxon>
        <taxon>Lipomycetes</taxon>
        <taxon>Lipomycetales</taxon>
        <taxon>Lipomycetaceae</taxon>
        <taxon>Lipomyces</taxon>
    </lineage>
</organism>
<keyword evidence="4" id="KW-1185">Reference proteome</keyword>
<proteinExistence type="predicted"/>
<feature type="compositionally biased region" description="Basic and acidic residues" evidence="1">
    <location>
        <begin position="211"/>
        <end position="223"/>
    </location>
</feature>
<dbReference type="AlphaFoldDB" id="A0A1E3QIA0"/>
<evidence type="ECO:0000259" key="2">
    <source>
        <dbReference type="Pfam" id="PF10159"/>
    </source>
</evidence>
<protein>
    <recommendedName>
        <fullName evidence="2">Multiple myeloma tumor-associated protein 2-like N-terminal domain-containing protein</fullName>
    </recommendedName>
</protein>
<dbReference type="Proteomes" id="UP000094385">
    <property type="component" value="Unassembled WGS sequence"/>
</dbReference>
<dbReference type="InterPro" id="IPR019315">
    <property type="entry name" value="MMTA2_N"/>
</dbReference>
<evidence type="ECO:0000256" key="1">
    <source>
        <dbReference type="SAM" id="MobiDB-lite"/>
    </source>
</evidence>
<dbReference type="PANTHER" id="PTHR14580:SF0">
    <property type="entry name" value="MULTIPLE MYELOMA TUMOR-ASSOCIATED PROTEIN 2"/>
    <property type="match status" value="1"/>
</dbReference>
<evidence type="ECO:0000313" key="3">
    <source>
        <dbReference type="EMBL" id="ODQ76717.1"/>
    </source>
</evidence>
<dbReference type="Pfam" id="PF10159">
    <property type="entry name" value="MMtag"/>
    <property type="match status" value="1"/>
</dbReference>
<feature type="compositionally biased region" description="Basic and acidic residues" evidence="1">
    <location>
        <begin position="230"/>
        <end position="271"/>
    </location>
</feature>
<sequence length="281" mass="33392">MDLLSNRPTRDGIRGGQGSFSWDAVKQDKYRQNYLGHSVMAPTGRWAEKNDALWYSKEKNSIDVEKELDKEGLGEEELRLTKEELRRIELRRIKEAEEIAMAEALGIKPRVKSVDQKEGSIGQSRSRSTSPEPRSRRSEKERESRHRYHDDRSPRPQRSHHRSRDDNRRSSYDRRRDDYRSRDDNSTHHSTGGPDGRYRHGPDNSHGQHYYSRDRQRDDDTRPYRRQRDRSRESTRRDCKDHHHNRGESREKDEVDKFLDGLGKPGDDGFIHHSRRKLIRE</sequence>
<dbReference type="InterPro" id="IPR039207">
    <property type="entry name" value="MMTAG2-like"/>
</dbReference>
<dbReference type="PANTHER" id="PTHR14580">
    <property type="entry name" value="MULTIPLE MYELOMA TUMOR-ASSOCIATED PROTEIN 2 FAMILY MEMBER"/>
    <property type="match status" value="1"/>
</dbReference>
<dbReference type="OrthoDB" id="5390672at2759"/>
<feature type="domain" description="Multiple myeloma tumor-associated protein 2-like N-terminal" evidence="2">
    <location>
        <begin position="12"/>
        <end position="106"/>
    </location>
</feature>
<evidence type="ECO:0000313" key="4">
    <source>
        <dbReference type="Proteomes" id="UP000094385"/>
    </source>
</evidence>
<gene>
    <name evidence="3" type="ORF">LIPSTDRAFT_60827</name>
</gene>